<dbReference type="PANTHER" id="PTHR31793">
    <property type="entry name" value="4-HYDROXYBENZOYL-COA THIOESTERASE FAMILY MEMBER"/>
    <property type="match status" value="1"/>
</dbReference>
<dbReference type="InterPro" id="IPR029069">
    <property type="entry name" value="HotDog_dom_sf"/>
</dbReference>
<dbReference type="GO" id="GO:0047617">
    <property type="term" value="F:fatty acyl-CoA hydrolase activity"/>
    <property type="evidence" value="ECO:0007669"/>
    <property type="project" value="TreeGrafter"/>
</dbReference>
<evidence type="ECO:0000256" key="2">
    <source>
        <dbReference type="ARBA" id="ARBA00022801"/>
    </source>
</evidence>
<dbReference type="EMBL" id="BKCG01000001">
    <property type="protein sequence ID" value="GER58440.1"/>
    <property type="molecule type" value="Genomic_DNA"/>
</dbReference>
<evidence type="ECO:0000313" key="4">
    <source>
        <dbReference type="EMBL" id="GER58440.1"/>
    </source>
</evidence>
<evidence type="ECO:0000313" key="5">
    <source>
        <dbReference type="Proteomes" id="UP000326509"/>
    </source>
</evidence>
<dbReference type="InterPro" id="IPR002864">
    <property type="entry name" value="Acyl-ACP_thioesterase_NHD"/>
</dbReference>
<dbReference type="GO" id="GO:0006633">
    <property type="term" value="P:fatty acid biosynthetic process"/>
    <property type="evidence" value="ECO:0007669"/>
    <property type="project" value="InterPro"/>
</dbReference>
<protein>
    <recommendedName>
        <fullName evidence="3">Acyl-ACP thioesterase N-terminal hotdog domain-containing protein</fullName>
    </recommendedName>
</protein>
<dbReference type="AlphaFoldDB" id="A0A5J4IX51"/>
<dbReference type="Proteomes" id="UP000326509">
    <property type="component" value="Unassembled WGS sequence"/>
</dbReference>
<comment type="similarity">
    <text evidence="1">Belongs to the 4-hydroxybenzoyl-CoA thioesterase family.</text>
</comment>
<dbReference type="Pfam" id="PF01643">
    <property type="entry name" value="Acyl-ACP_TE"/>
    <property type="match status" value="1"/>
</dbReference>
<feature type="domain" description="Acyl-ACP thioesterase N-terminal hotdog" evidence="3">
    <location>
        <begin position="4"/>
        <end position="129"/>
    </location>
</feature>
<evidence type="ECO:0000259" key="3">
    <source>
        <dbReference type="Pfam" id="PF01643"/>
    </source>
</evidence>
<keyword evidence="2" id="KW-0378">Hydrolase</keyword>
<comment type="caution">
    <text evidence="4">The sequence shown here is derived from an EMBL/GenBank/DDBJ whole genome shotgun (WGS) entry which is preliminary data.</text>
</comment>
<dbReference type="InterPro" id="IPR050563">
    <property type="entry name" value="4-hydroxybenzoyl-CoA_TE"/>
</dbReference>
<keyword evidence="5" id="KW-1185">Reference proteome</keyword>
<dbReference type="PANTHER" id="PTHR31793:SF27">
    <property type="entry name" value="NOVEL THIOESTERASE SUPERFAMILY DOMAIN AND SAPOSIN A-TYPE DOMAIN CONTAINING PROTEIN (0610012H03RIK)"/>
    <property type="match status" value="1"/>
</dbReference>
<dbReference type="Gene3D" id="3.10.129.10">
    <property type="entry name" value="Hotdog Thioesterase"/>
    <property type="match status" value="1"/>
</dbReference>
<accession>A0A5J4IX51</accession>
<dbReference type="CDD" id="cd00586">
    <property type="entry name" value="4HBT"/>
    <property type="match status" value="1"/>
</dbReference>
<dbReference type="OrthoDB" id="9801517at2"/>
<proteinExistence type="inferred from homology"/>
<organism evidence="4 5">
    <name type="scientific">Patiriisocius marinus</name>
    <dbReference type="NCBI Taxonomy" id="1397112"/>
    <lineage>
        <taxon>Bacteria</taxon>
        <taxon>Pseudomonadati</taxon>
        <taxon>Bacteroidota</taxon>
        <taxon>Flavobacteriia</taxon>
        <taxon>Flavobacteriales</taxon>
        <taxon>Flavobacteriaceae</taxon>
        <taxon>Patiriisocius</taxon>
    </lineage>
</organism>
<name>A0A5J4IX51_9FLAO</name>
<dbReference type="SUPFAM" id="SSF54637">
    <property type="entry name" value="Thioesterase/thiol ester dehydrase-isomerase"/>
    <property type="match status" value="1"/>
</dbReference>
<dbReference type="RefSeq" id="WP_151672514.1">
    <property type="nucleotide sequence ID" value="NZ_BKCG01000001.1"/>
</dbReference>
<evidence type="ECO:0000256" key="1">
    <source>
        <dbReference type="ARBA" id="ARBA00005953"/>
    </source>
</evidence>
<gene>
    <name evidence="4" type="ORF">ULMA_05480</name>
</gene>
<sequence length="131" mass="15338">MSNNNFSQTIEVTSEHIDDYNHVNNLVYLQWCLDVAQGHWDKYASEEIRENYVWYVLNHNINYRASAFKGETLEVHTWVESIEGVKSTRNYKIVRLSDNKVLVEASTLWCLLDAKTVRATQVPDEIRNLFA</sequence>
<reference evidence="4 5" key="1">
    <citation type="submission" date="2019-08" db="EMBL/GenBank/DDBJ databases">
        <title>Draft genome sequence of Ulvibacter marinus type strain NBRC 109484.</title>
        <authorList>
            <person name="Kawano K."/>
            <person name="Ushijima N."/>
            <person name="Kihara M."/>
            <person name="Itoh H."/>
        </authorList>
    </citation>
    <scope>NUCLEOTIDE SEQUENCE [LARGE SCALE GENOMIC DNA]</scope>
    <source>
        <strain evidence="4 5">NBRC 109484</strain>
    </source>
</reference>